<evidence type="ECO:0000313" key="2">
    <source>
        <dbReference type="EMBL" id="CAA9548048.1"/>
    </source>
</evidence>
<dbReference type="SUPFAM" id="SSF53187">
    <property type="entry name" value="Zn-dependent exopeptidases"/>
    <property type="match status" value="1"/>
</dbReference>
<dbReference type="InterPro" id="IPR051464">
    <property type="entry name" value="Peptidase_M42_aminopept"/>
</dbReference>
<organism evidence="2">
    <name type="scientific">uncultured Thermoleophilia bacterium</name>
    <dbReference type="NCBI Taxonomy" id="1497501"/>
    <lineage>
        <taxon>Bacteria</taxon>
        <taxon>Bacillati</taxon>
        <taxon>Actinomycetota</taxon>
        <taxon>Thermoleophilia</taxon>
        <taxon>environmental samples</taxon>
    </lineage>
</organism>
<proteinExistence type="predicted"/>
<dbReference type="AlphaFoldDB" id="A0A6J4UH55"/>
<keyword evidence="2" id="KW-0378">Hydrolase</keyword>
<dbReference type="PANTHER" id="PTHR32481">
    <property type="entry name" value="AMINOPEPTIDASE"/>
    <property type="match status" value="1"/>
</dbReference>
<dbReference type="Gene3D" id="3.40.630.10">
    <property type="entry name" value="Zn peptidases"/>
    <property type="match status" value="1"/>
</dbReference>
<keyword evidence="2" id="KW-0031">Aminopeptidase</keyword>
<dbReference type="PANTHER" id="PTHR32481:SF0">
    <property type="entry name" value="AMINOPEPTIDASE YPDE-RELATED"/>
    <property type="match status" value="1"/>
</dbReference>
<protein>
    <submittedName>
        <fullName evidence="2">Aminopeptidase</fullName>
    </submittedName>
</protein>
<dbReference type="InterPro" id="IPR007484">
    <property type="entry name" value="Peptidase_M28"/>
</dbReference>
<feature type="non-terminal residue" evidence="2">
    <location>
        <position position="1"/>
    </location>
</feature>
<reference evidence="2" key="1">
    <citation type="submission" date="2020-02" db="EMBL/GenBank/DDBJ databases">
        <authorList>
            <person name="Meier V. D."/>
        </authorList>
    </citation>
    <scope>NUCLEOTIDE SEQUENCE</scope>
    <source>
        <strain evidence="2">AVDCRST_MAG79</strain>
    </source>
</reference>
<name>A0A6J4UH55_9ACTN</name>
<dbReference type="GO" id="GO:0004177">
    <property type="term" value="F:aminopeptidase activity"/>
    <property type="evidence" value="ECO:0007669"/>
    <property type="project" value="UniProtKB-KW"/>
</dbReference>
<feature type="domain" description="Peptidase M28" evidence="1">
    <location>
        <begin position="110"/>
        <end position="281"/>
    </location>
</feature>
<sequence>RRLLPRRTTTNVVAHAGDPGAGRTLVLVAHHDAAHSGLIFHPGIAPAAARIAPKAYARNDTSLQTGAVIVSGPALAAAGALAGIRALRLAGMVIALGSVAAMADIARRPVVPGANDNLTAVAVLLAIAGRLAAEPVPGVRVLLVSTGSEESFMEGMRGFVRRHRAELDPRHTTVLALECLGSDRLALLEGEGMVRVRDYDERAKALVAAGAQDAGIPLWRGLRLGAGGTDALPAMRAGIPAACLGAAGPFKVPSNYHWPTDTPENVHWETVQQAIDVAWAAVRRAATP</sequence>
<dbReference type="EMBL" id="CADCWC010000372">
    <property type="protein sequence ID" value="CAA9548048.1"/>
    <property type="molecule type" value="Genomic_DNA"/>
</dbReference>
<accession>A0A6J4UH55</accession>
<keyword evidence="2" id="KW-0645">Protease</keyword>
<evidence type="ECO:0000259" key="1">
    <source>
        <dbReference type="Pfam" id="PF04389"/>
    </source>
</evidence>
<dbReference type="Pfam" id="PF04389">
    <property type="entry name" value="Peptidase_M28"/>
    <property type="match status" value="1"/>
</dbReference>
<gene>
    <name evidence="2" type="ORF">AVDCRST_MAG79-2467</name>
</gene>